<feature type="compositionally biased region" description="Basic and acidic residues" evidence="8">
    <location>
        <begin position="1"/>
        <end position="14"/>
    </location>
</feature>
<name>A0AAW1Q8P2_9CHLO</name>
<accession>A0AAW1Q8P2</accession>
<dbReference type="Proteomes" id="UP001489004">
    <property type="component" value="Unassembled WGS sequence"/>
</dbReference>
<evidence type="ECO:0000256" key="8">
    <source>
        <dbReference type="SAM" id="MobiDB-lite"/>
    </source>
</evidence>
<keyword evidence="4 7" id="KW-0175">Coiled coil</keyword>
<evidence type="ECO:0000256" key="7">
    <source>
        <dbReference type="SAM" id="Coils"/>
    </source>
</evidence>
<dbReference type="GO" id="GO:0036064">
    <property type="term" value="C:ciliary basal body"/>
    <property type="evidence" value="ECO:0007669"/>
    <property type="project" value="TreeGrafter"/>
</dbReference>
<evidence type="ECO:0000256" key="3">
    <source>
        <dbReference type="ARBA" id="ARBA00014087"/>
    </source>
</evidence>
<comment type="similarity">
    <text evidence="2">Belongs to the CFAP157 family.</text>
</comment>
<dbReference type="GO" id="GO:0008017">
    <property type="term" value="F:microtubule binding"/>
    <property type="evidence" value="ECO:0007669"/>
    <property type="project" value="TreeGrafter"/>
</dbReference>
<sequence length="515" mass="58510">MPPKKEVKSPKSGEEAEPDEEERELVEKELVINYLKTKLGRYQERGETLLIENVKLTDELEEQKDNLRDINEFLTNELKARSLAGAALEQRITELEKELATVKSKAEADVKRLQSEKEAEVAQKDTALQEIEKKMHSSKSFLDQKDDLEATFKALQETLQAERKAFEKRISDLERQQVQEKDRWQKELVTRVQETKDRMQRATENQLETLTKRTILENELMDAELKYQSRQVEKLVHRNKELMEESAAMKRTVSLARQTEDELAKRNHIYQKTIKTLLTKLMTHTATTNESREVVEHLQERIDNLEEEVDITRAKLDTAASTTDQLESEVVAKTAALAELEGKLDETSRFLLKCVEDIQQKAVTVVREETSGQDDVTITVLPARLEELAQEQRQQALQFLLDKMRPLTMTGRLKLDTAKAAQTGCNSVQLSAVSSSTSIGRRQPTHSKASDADAQRATSHKAAASMSTQTRSPNLASPESLIREVLADVRPWGKRLSPKGLKPQGSCISDVAIRK</sequence>
<reference evidence="9 10" key="1">
    <citation type="journal article" date="2024" name="Nat. Commun.">
        <title>Phylogenomics reveals the evolutionary origins of lichenization in chlorophyte algae.</title>
        <authorList>
            <person name="Puginier C."/>
            <person name="Libourel C."/>
            <person name="Otte J."/>
            <person name="Skaloud P."/>
            <person name="Haon M."/>
            <person name="Grisel S."/>
            <person name="Petersen M."/>
            <person name="Berrin J.G."/>
            <person name="Delaux P.M."/>
            <person name="Dal Grande F."/>
            <person name="Keller J."/>
        </authorList>
    </citation>
    <scope>NUCLEOTIDE SEQUENCE [LARGE SCALE GENOMIC DNA]</scope>
    <source>
        <strain evidence="9 10">SAG 2043</strain>
    </source>
</reference>
<dbReference type="EMBL" id="JALJOR010000004">
    <property type="protein sequence ID" value="KAK9817802.1"/>
    <property type="molecule type" value="Genomic_DNA"/>
</dbReference>
<protein>
    <recommendedName>
        <fullName evidence="3">Cilia- and flagella-associated protein 157</fullName>
    </recommendedName>
</protein>
<gene>
    <name evidence="9" type="ORF">WJX72_002415</name>
</gene>
<comment type="caution">
    <text evidence="9">The sequence shown here is derived from an EMBL/GenBank/DDBJ whole genome shotgun (WGS) entry which is preliminary data.</text>
</comment>
<proteinExistence type="inferred from homology"/>
<comment type="subcellular location">
    <subcellularLocation>
        <location evidence="1">Cell projection</location>
        <location evidence="1">Cilium</location>
    </subcellularLocation>
</comment>
<feature type="region of interest" description="Disordered" evidence="8">
    <location>
        <begin position="433"/>
        <end position="479"/>
    </location>
</feature>
<dbReference type="InterPro" id="IPR038844">
    <property type="entry name" value="CFAP157"/>
</dbReference>
<feature type="compositionally biased region" description="Acidic residues" evidence="8">
    <location>
        <begin position="15"/>
        <end position="24"/>
    </location>
</feature>
<evidence type="ECO:0000256" key="2">
    <source>
        <dbReference type="ARBA" id="ARBA00010841"/>
    </source>
</evidence>
<evidence type="ECO:0000313" key="10">
    <source>
        <dbReference type="Proteomes" id="UP001489004"/>
    </source>
</evidence>
<organism evidence="9 10">
    <name type="scientific">[Myrmecia] bisecta</name>
    <dbReference type="NCBI Taxonomy" id="41462"/>
    <lineage>
        <taxon>Eukaryota</taxon>
        <taxon>Viridiplantae</taxon>
        <taxon>Chlorophyta</taxon>
        <taxon>core chlorophytes</taxon>
        <taxon>Trebouxiophyceae</taxon>
        <taxon>Trebouxiales</taxon>
        <taxon>Trebouxiaceae</taxon>
        <taxon>Myrmecia</taxon>
    </lineage>
</organism>
<feature type="coiled-coil region" evidence="7">
    <location>
        <begin position="53"/>
        <end position="252"/>
    </location>
</feature>
<feature type="compositionally biased region" description="Polar residues" evidence="8">
    <location>
        <begin position="465"/>
        <end position="477"/>
    </location>
</feature>
<keyword evidence="10" id="KW-1185">Reference proteome</keyword>
<feature type="region of interest" description="Disordered" evidence="8">
    <location>
        <begin position="1"/>
        <end position="24"/>
    </location>
</feature>
<evidence type="ECO:0000256" key="1">
    <source>
        <dbReference type="ARBA" id="ARBA00004138"/>
    </source>
</evidence>
<feature type="coiled-coil region" evidence="7">
    <location>
        <begin position="288"/>
        <end position="343"/>
    </location>
</feature>
<keyword evidence="6" id="KW-0966">Cell projection</keyword>
<dbReference type="PANTHER" id="PTHR31954:SF1">
    <property type="entry name" value="CILIA- AND FLAGELLA-ASSOCIATED PROTEIN 157"/>
    <property type="match status" value="1"/>
</dbReference>
<keyword evidence="5" id="KW-0969">Cilium</keyword>
<evidence type="ECO:0000313" key="9">
    <source>
        <dbReference type="EMBL" id="KAK9817802.1"/>
    </source>
</evidence>
<dbReference type="PANTHER" id="PTHR31954">
    <property type="entry name" value="CILIA- AND FLAGELLA-ASSOCIATED PROTEIN 157"/>
    <property type="match status" value="1"/>
</dbReference>
<evidence type="ECO:0000256" key="5">
    <source>
        <dbReference type="ARBA" id="ARBA00023069"/>
    </source>
</evidence>
<evidence type="ECO:0000256" key="4">
    <source>
        <dbReference type="ARBA" id="ARBA00023054"/>
    </source>
</evidence>
<dbReference type="AlphaFoldDB" id="A0AAW1Q8P2"/>
<evidence type="ECO:0000256" key="6">
    <source>
        <dbReference type="ARBA" id="ARBA00023273"/>
    </source>
</evidence>